<gene>
    <name evidence="1" type="ORF">crov026</name>
</gene>
<keyword evidence="2" id="KW-1185">Reference proteome</keyword>
<sequence length="294" mass="34994">MSMFKSVISSIFIKHNNNYNYHIKHLYGGTNNKVKTLKLEYDGKIELEYKIVSNDKEIDVFISNYFDIDKLIPDNSCLSIKISKIKHEAHIEGISTDKFSCFKDTTFQLKNQGKFYVTMTIKMLKKYKDKFNINKITLHDNAIIKSKKGDFNLSQFKLLTEGCTWYEKFGFKIDKKYKQQHQINKDIIEKLKIKDINIIGIITDILNKTTNEIKKDYIKNVIKNLEENQDEKLTVMLYFIFTENKNKYSSDLYLLIIDDLLKLIETIYSHFDVNLNKNKIYYERYKPANYYMKI</sequence>
<dbReference type="Proteomes" id="UP000029781">
    <property type="component" value="Segment"/>
</dbReference>
<dbReference type="KEGG" id="vg:9887428"/>
<proteinExistence type="predicted"/>
<organismHost>
    <name type="scientific">Cafeteria roenbergensis</name>
    <name type="common">Marine flagellate</name>
    <dbReference type="NCBI Taxonomy" id="33653"/>
</organismHost>
<dbReference type="GeneID" id="9887428"/>
<evidence type="ECO:0000313" key="1">
    <source>
        <dbReference type="EMBL" id="ADO67059.1"/>
    </source>
</evidence>
<accession>E3T4E6</accession>
<dbReference type="EMBL" id="GU244497">
    <property type="protein sequence ID" value="ADO67059.1"/>
    <property type="molecule type" value="Genomic_DNA"/>
</dbReference>
<name>E3T4E6_CROVB</name>
<dbReference type="RefSeq" id="YP_003969658.1">
    <property type="nucleotide sequence ID" value="NC_014637.1"/>
</dbReference>
<organism evidence="1 2">
    <name type="scientific">Cafeteria roenbergensis virus (strain BV-PW1)</name>
    <name type="common">CroV</name>
    <dbReference type="NCBI Taxonomy" id="693272"/>
    <lineage>
        <taxon>Viruses</taxon>
        <taxon>Varidnaviria</taxon>
        <taxon>Bamfordvirae</taxon>
        <taxon>Nucleocytoviricota</taxon>
        <taxon>Megaviricetes</taxon>
        <taxon>Imitervirales</taxon>
        <taxon>Mimiviridae</taxon>
        <taxon>Aliimimivirinae</taxon>
        <taxon>Rheavirus</taxon>
        <taxon>Rheavirus sinusmexicani</taxon>
    </lineage>
</organism>
<reference evidence="1 2" key="1">
    <citation type="journal article" date="2010" name="Proc. Natl. Acad. Sci. U.S.A.">
        <title>Giant virus with a remarkable complement of genes infects marine zooplankton.</title>
        <authorList>
            <person name="Fischer M.G."/>
            <person name="Allen M.J."/>
            <person name="Wilson W.H."/>
            <person name="Suttle C.A."/>
        </authorList>
    </citation>
    <scope>NUCLEOTIDE SEQUENCE [LARGE SCALE GENOMIC DNA]</scope>
    <source>
        <strain evidence="1 2">BV-PW1</strain>
    </source>
</reference>
<protein>
    <submittedName>
        <fullName evidence="1">Uncharacterized protein</fullName>
    </submittedName>
</protein>
<evidence type="ECO:0000313" key="2">
    <source>
        <dbReference type="Proteomes" id="UP000029781"/>
    </source>
</evidence>